<protein>
    <recommendedName>
        <fullName evidence="1">Putative restriction endonuclease domain-containing protein</fullName>
    </recommendedName>
</protein>
<evidence type="ECO:0000259" key="1">
    <source>
        <dbReference type="Pfam" id="PF05685"/>
    </source>
</evidence>
<feature type="domain" description="Putative restriction endonuclease" evidence="1">
    <location>
        <begin position="54"/>
        <end position="186"/>
    </location>
</feature>
<dbReference type="EMBL" id="BDQK01000001">
    <property type="protein sequence ID" value="GBF79183.1"/>
    <property type="molecule type" value="Genomic_DNA"/>
</dbReference>
<evidence type="ECO:0000313" key="2">
    <source>
        <dbReference type="EMBL" id="GBF79183.1"/>
    </source>
</evidence>
<dbReference type="Pfam" id="PF05685">
    <property type="entry name" value="Uma2"/>
    <property type="match status" value="1"/>
</dbReference>
<keyword evidence="3" id="KW-1185">Reference proteome</keyword>
<comment type="caution">
    <text evidence="2">The sequence shown here is derived from an EMBL/GenBank/DDBJ whole genome shotgun (WGS) entry which is preliminary data.</text>
</comment>
<dbReference type="PANTHER" id="PTHR33352:SF3">
    <property type="entry name" value="SLR1612 PROTEIN"/>
    <property type="match status" value="1"/>
</dbReference>
<gene>
    <name evidence="2" type="ORF">AsFPU1_0575</name>
</gene>
<dbReference type="Proteomes" id="UP000287247">
    <property type="component" value="Unassembled WGS sequence"/>
</dbReference>
<proteinExistence type="predicted"/>
<dbReference type="InterPro" id="IPR008538">
    <property type="entry name" value="Uma2"/>
</dbReference>
<dbReference type="OrthoDB" id="449360at2"/>
<dbReference type="PANTHER" id="PTHR33352">
    <property type="entry name" value="SLR1095 PROTEIN"/>
    <property type="match status" value="1"/>
</dbReference>
<reference evidence="3" key="1">
    <citation type="submission" date="2017-05" db="EMBL/GenBank/DDBJ databases">
        <title>Physiological properties and genetic analysis related to exopolysaccharide production of fresh-water unicellular cyanobacterium Aphanothece sacrum, Suizenji Nori, that has been cultured as a food source in Japan.</title>
        <authorList>
            <person name="Kanesaki Y."/>
            <person name="Yoshikawa S."/>
            <person name="Ohki K."/>
        </authorList>
    </citation>
    <scope>NUCLEOTIDE SEQUENCE [LARGE SCALE GENOMIC DNA]</scope>
    <source>
        <strain evidence="3">FPU1</strain>
    </source>
</reference>
<dbReference type="AlphaFoldDB" id="A0A401ID06"/>
<evidence type="ECO:0000313" key="3">
    <source>
        <dbReference type="Proteomes" id="UP000287247"/>
    </source>
</evidence>
<sequence>MASTVSLKLTTQIIWEKLPKDYILPDNPVENILQPLLASALTEALDLANLLISKMLVATNMGICAKIDQRTVVKAPDWFYVLNVYPLSQGEIRRSYTPNLEGDIPLIVMEFLSETDGGEYSVRPTYPYGKLWFYEKIIKVPFYVIFEPSIPLLEVRQLKSDVYELLTPNIEGQYLIEPLGLRLGIWTGTRQNITTYWLRWWDISGNLLLWGSEKIEQEKCKVQRLAKRLKELGIELEE</sequence>
<dbReference type="RefSeq" id="WP_124977389.1">
    <property type="nucleotide sequence ID" value="NZ_BDQK01000001.1"/>
</dbReference>
<organism evidence="2 3">
    <name type="scientific">Aphanothece sacrum FPU1</name>
    <dbReference type="NCBI Taxonomy" id="1920663"/>
    <lineage>
        <taxon>Bacteria</taxon>
        <taxon>Bacillati</taxon>
        <taxon>Cyanobacteriota</taxon>
        <taxon>Cyanophyceae</taxon>
        <taxon>Oscillatoriophycideae</taxon>
        <taxon>Chroococcales</taxon>
        <taxon>Aphanothecaceae</taxon>
        <taxon>Aphanothece</taxon>
    </lineage>
</organism>
<name>A0A401ID06_APHSA</name>
<accession>A0A401ID06</accession>